<dbReference type="InParanoid" id="F6Q4R4"/>
<keyword evidence="3" id="KW-0408">Iron</keyword>
<dbReference type="Gene3D" id="3.10.20.30">
    <property type="match status" value="1"/>
</dbReference>
<keyword evidence="2" id="KW-0479">Metal-binding</keyword>
<dbReference type="AlphaFoldDB" id="F6Q4R4"/>
<keyword evidence="1" id="KW-0001">2Fe-2S</keyword>
<sequence>MAWLLPARLQPWRMFSTSRLLQDEVQDSGPQQQLTVNFIDHLGKKITVPVKEGQNMLQLVQKHSLNFPGFGACKGSLACCTCHLILDKEVFQKLDPVSENELDMLDLTCGVTATSRLGCQLCMTKDMDKQNIWVPKGVTESYTPQ</sequence>
<evidence type="ECO:0000259" key="5">
    <source>
        <dbReference type="Pfam" id="PF00111"/>
    </source>
</evidence>
<evidence type="ECO:0000256" key="2">
    <source>
        <dbReference type="ARBA" id="ARBA00022723"/>
    </source>
</evidence>
<keyword evidence="7" id="KW-1185">Reference proteome</keyword>
<feature type="domain" description="2Fe-2S ferredoxin-type" evidence="5">
    <location>
        <begin position="42"/>
        <end position="112"/>
    </location>
</feature>
<dbReference type="Ensembl" id="ENSMODT00000015889.3">
    <property type="protein sequence ID" value="ENSMODP00000015600.3"/>
    <property type="gene ID" value="ENSMODG00000012465.3"/>
</dbReference>
<dbReference type="GO" id="GO:0009055">
    <property type="term" value="F:electron transfer activity"/>
    <property type="evidence" value="ECO:0000318"/>
    <property type="project" value="GO_Central"/>
</dbReference>
<evidence type="ECO:0000256" key="3">
    <source>
        <dbReference type="ARBA" id="ARBA00023004"/>
    </source>
</evidence>
<accession>F6Q4R4</accession>
<dbReference type="GO" id="GO:0051537">
    <property type="term" value="F:2 iron, 2 sulfur cluster binding"/>
    <property type="evidence" value="ECO:0007669"/>
    <property type="project" value="UniProtKB-KW"/>
</dbReference>
<reference evidence="6 7" key="1">
    <citation type="journal article" date="2007" name="Nature">
        <title>Genome of the marsupial Monodelphis domestica reveals innovation in non-coding sequences.</title>
        <authorList>
            <person name="Mikkelsen T.S."/>
            <person name="Wakefield M.J."/>
            <person name="Aken B."/>
            <person name="Amemiya C.T."/>
            <person name="Chang J.L."/>
            <person name="Duke S."/>
            <person name="Garber M."/>
            <person name="Gentles A.J."/>
            <person name="Goodstadt L."/>
            <person name="Heger A."/>
            <person name="Jurka J."/>
            <person name="Kamal M."/>
            <person name="Mauceli E."/>
            <person name="Searle S.M."/>
            <person name="Sharpe T."/>
            <person name="Baker M.L."/>
            <person name="Batzer M.A."/>
            <person name="Benos P.V."/>
            <person name="Belov K."/>
            <person name="Clamp M."/>
            <person name="Cook A."/>
            <person name="Cuff J."/>
            <person name="Das R."/>
            <person name="Davidow L."/>
            <person name="Deakin J.E."/>
            <person name="Fazzari M.J."/>
            <person name="Glass J.L."/>
            <person name="Grabherr M."/>
            <person name="Greally J.M."/>
            <person name="Gu W."/>
            <person name="Hore T.A."/>
            <person name="Huttley G.A."/>
            <person name="Kleber M."/>
            <person name="Jirtle R.L."/>
            <person name="Koina E."/>
            <person name="Lee J.T."/>
            <person name="Mahony S."/>
            <person name="Marra M.A."/>
            <person name="Miller R.D."/>
            <person name="Nicholls R.D."/>
            <person name="Oda M."/>
            <person name="Papenfuss A.T."/>
            <person name="Parra Z.E."/>
            <person name="Pollock D.D."/>
            <person name="Ray D.A."/>
            <person name="Schein J.E."/>
            <person name="Speed T.P."/>
            <person name="Thompson K."/>
            <person name="VandeBerg J.L."/>
            <person name="Wade C.M."/>
            <person name="Walker J.A."/>
            <person name="Waters P.D."/>
            <person name="Webber C."/>
            <person name="Weidman J.R."/>
            <person name="Xie X."/>
            <person name="Zody M.C."/>
            <person name="Baldwin J."/>
            <person name="Abdouelleil A."/>
            <person name="Abdulkadir J."/>
            <person name="Abebe A."/>
            <person name="Abera B."/>
            <person name="Abreu J."/>
            <person name="Acer S.C."/>
            <person name="Aftuck L."/>
            <person name="Alexander A."/>
            <person name="An P."/>
            <person name="Anderson E."/>
            <person name="Anderson S."/>
            <person name="Arachi H."/>
            <person name="Azer M."/>
            <person name="Bachantsang P."/>
            <person name="Barry A."/>
            <person name="Bayul T."/>
            <person name="Berlin A."/>
            <person name="Bessette D."/>
            <person name="Bloom T."/>
            <person name="Bloom T."/>
            <person name="Boguslavskiy L."/>
            <person name="Bonnet C."/>
            <person name="Boukhgalter B."/>
            <person name="Bourzgui I."/>
            <person name="Brown A."/>
            <person name="Cahill P."/>
            <person name="Channer S."/>
            <person name="Cheshatsang Y."/>
            <person name="Chuda L."/>
            <person name="Citroen M."/>
            <person name="Collymore A."/>
            <person name="Cooke P."/>
            <person name="Costello M."/>
            <person name="D'Aco K."/>
            <person name="Daza R."/>
            <person name="De Haan G."/>
            <person name="DeGray S."/>
            <person name="DeMaso C."/>
            <person name="Dhargay N."/>
            <person name="Dooley K."/>
            <person name="Dooley E."/>
            <person name="Doricent M."/>
            <person name="Dorje P."/>
            <person name="Dorjee K."/>
            <person name="Dupes A."/>
            <person name="Elong R."/>
            <person name="Falk J."/>
            <person name="Farina A."/>
            <person name="Faro S."/>
            <person name="Ferguson D."/>
            <person name="Fisher S."/>
            <person name="Foley C.D."/>
            <person name="Franke A."/>
            <person name="Friedrich D."/>
            <person name="Gadbois L."/>
            <person name="Gearin G."/>
            <person name="Gearin C.R."/>
            <person name="Giannoukos G."/>
            <person name="Goode T."/>
            <person name="Graham J."/>
            <person name="Grandbois E."/>
            <person name="Grewal S."/>
            <person name="Gyaltsen K."/>
            <person name="Hafez N."/>
            <person name="Hagos B."/>
            <person name="Hall J."/>
            <person name="Henson C."/>
            <person name="Hollinger A."/>
            <person name="Honan T."/>
            <person name="Huard M.D."/>
            <person name="Hughes L."/>
            <person name="Hurhula B."/>
            <person name="Husby M.E."/>
            <person name="Kamat A."/>
            <person name="Kanga B."/>
            <person name="Kashin S."/>
            <person name="Khazanovich D."/>
            <person name="Kisner P."/>
            <person name="Lance K."/>
            <person name="Lara M."/>
            <person name="Lee W."/>
            <person name="Lennon N."/>
            <person name="Letendre F."/>
            <person name="LeVine R."/>
            <person name="Lipovsky A."/>
            <person name="Liu X."/>
            <person name="Liu J."/>
            <person name="Liu S."/>
            <person name="Lokyitsang T."/>
            <person name="Lokyitsang Y."/>
            <person name="Lubonja R."/>
            <person name="Lui A."/>
            <person name="MacDonald P."/>
            <person name="Magnisalis V."/>
            <person name="Maru K."/>
            <person name="Matthews C."/>
            <person name="McCusker W."/>
            <person name="McDonough S."/>
            <person name="Mehta T."/>
            <person name="Meldrim J."/>
            <person name="Meneus L."/>
            <person name="Mihai O."/>
            <person name="Mihalev A."/>
            <person name="Mihova T."/>
            <person name="Mittelman R."/>
            <person name="Mlenga V."/>
            <person name="Montmayeur A."/>
            <person name="Mulrain L."/>
            <person name="Navidi A."/>
            <person name="Naylor J."/>
            <person name="Negash T."/>
            <person name="Nguyen T."/>
            <person name="Nguyen N."/>
            <person name="Nicol R."/>
            <person name="Norbu C."/>
            <person name="Norbu N."/>
            <person name="Novod N."/>
            <person name="O'Neill B."/>
            <person name="Osman S."/>
            <person name="Markiewicz E."/>
            <person name="Oyono O.L."/>
            <person name="Patti C."/>
            <person name="Phunkhang P."/>
            <person name="Pierre F."/>
            <person name="Priest M."/>
            <person name="Raghuraman S."/>
            <person name="Rege F."/>
            <person name="Reyes R."/>
            <person name="Rise C."/>
            <person name="Rogov P."/>
            <person name="Ross K."/>
            <person name="Ryan E."/>
            <person name="Settipalli S."/>
            <person name="Shea T."/>
            <person name="Sherpa N."/>
            <person name="Shi L."/>
            <person name="Shih D."/>
            <person name="Sparrow T."/>
            <person name="Spaulding J."/>
            <person name="Stalker J."/>
            <person name="Stange-Thomann N."/>
            <person name="Stavropoulos S."/>
            <person name="Stone C."/>
            <person name="Strader C."/>
            <person name="Tesfaye S."/>
            <person name="Thomson T."/>
            <person name="Thoulutsang Y."/>
            <person name="Thoulutsang D."/>
            <person name="Topham K."/>
            <person name="Topping I."/>
            <person name="Tsamla T."/>
            <person name="Vassiliev H."/>
            <person name="Vo A."/>
            <person name="Wangchuk T."/>
            <person name="Wangdi T."/>
            <person name="Weiand M."/>
            <person name="Wilkinson J."/>
            <person name="Wilson A."/>
            <person name="Yadav S."/>
            <person name="Young G."/>
            <person name="Yu Q."/>
            <person name="Zembek L."/>
            <person name="Zhong D."/>
            <person name="Zimmer A."/>
            <person name="Zwirko Z."/>
            <person name="Jaffe D.B."/>
            <person name="Alvarez P."/>
            <person name="Brockman W."/>
            <person name="Butler J."/>
            <person name="Chin C."/>
            <person name="Gnerre S."/>
            <person name="MacCallum I."/>
            <person name="Graves J.A."/>
            <person name="Ponting C.P."/>
            <person name="Breen M."/>
            <person name="Samollow P.B."/>
            <person name="Lander E.S."/>
            <person name="Lindblad-Toh K."/>
        </authorList>
    </citation>
    <scope>NUCLEOTIDE SEQUENCE [LARGE SCALE GENOMIC DNA]</scope>
</reference>
<dbReference type="PANTHER" id="PTHR23426">
    <property type="entry name" value="FERREDOXIN/ADRENODOXIN"/>
    <property type="match status" value="1"/>
</dbReference>
<dbReference type="PANTHER" id="PTHR23426:SF70">
    <property type="entry name" value="2FE-2S FERREDOXIN-TYPE DOMAIN-CONTAINING PROTEIN"/>
    <property type="match status" value="1"/>
</dbReference>
<dbReference type="Proteomes" id="UP000002280">
    <property type="component" value="Chromosome X"/>
</dbReference>
<keyword evidence="4" id="KW-0411">Iron-sulfur</keyword>
<protein>
    <submittedName>
        <fullName evidence="6">Adrenodoxin, mitochondrial-like</fullName>
    </submittedName>
</protein>
<dbReference type="eggNOG" id="KOG3309">
    <property type="taxonomic scope" value="Eukaryota"/>
</dbReference>
<dbReference type="GO" id="GO:0022900">
    <property type="term" value="P:electron transport chain"/>
    <property type="evidence" value="ECO:0000318"/>
    <property type="project" value="GO_Central"/>
</dbReference>
<dbReference type="GO" id="GO:0005739">
    <property type="term" value="C:mitochondrion"/>
    <property type="evidence" value="ECO:0000318"/>
    <property type="project" value="GO_Central"/>
</dbReference>
<dbReference type="SUPFAM" id="SSF54292">
    <property type="entry name" value="2Fe-2S ferredoxin-like"/>
    <property type="match status" value="1"/>
</dbReference>
<organism evidence="6 7">
    <name type="scientific">Monodelphis domestica</name>
    <name type="common">Gray short-tailed opossum</name>
    <dbReference type="NCBI Taxonomy" id="13616"/>
    <lineage>
        <taxon>Eukaryota</taxon>
        <taxon>Metazoa</taxon>
        <taxon>Chordata</taxon>
        <taxon>Craniata</taxon>
        <taxon>Vertebrata</taxon>
        <taxon>Euteleostomi</taxon>
        <taxon>Mammalia</taxon>
        <taxon>Metatheria</taxon>
        <taxon>Didelphimorphia</taxon>
        <taxon>Didelphidae</taxon>
        <taxon>Monodelphis</taxon>
    </lineage>
</organism>
<dbReference type="OMA" id="CQLCMTK"/>
<reference evidence="6" key="3">
    <citation type="submission" date="2025-09" db="UniProtKB">
        <authorList>
            <consortium name="Ensembl"/>
        </authorList>
    </citation>
    <scope>IDENTIFICATION</scope>
</reference>
<evidence type="ECO:0000256" key="1">
    <source>
        <dbReference type="ARBA" id="ARBA00022714"/>
    </source>
</evidence>
<dbReference type="InterPro" id="IPR001055">
    <property type="entry name" value="Adrenodoxin-like"/>
</dbReference>
<dbReference type="PRINTS" id="PR00355">
    <property type="entry name" value="ADRENODOXIN"/>
</dbReference>
<evidence type="ECO:0000313" key="7">
    <source>
        <dbReference type="Proteomes" id="UP000002280"/>
    </source>
</evidence>
<reference evidence="6" key="2">
    <citation type="submission" date="2025-08" db="UniProtKB">
        <authorList>
            <consortium name="Ensembl"/>
        </authorList>
    </citation>
    <scope>IDENTIFICATION</scope>
</reference>
<evidence type="ECO:0000256" key="4">
    <source>
        <dbReference type="ARBA" id="ARBA00023014"/>
    </source>
</evidence>
<proteinExistence type="predicted"/>
<name>F6Q4R4_MONDO</name>
<dbReference type="HOGENOM" id="CLU_082632_5_0_1"/>
<dbReference type="InterPro" id="IPR036010">
    <property type="entry name" value="2Fe-2S_ferredoxin-like_sf"/>
</dbReference>
<dbReference type="GeneTree" id="ENSGT00940000166318"/>
<dbReference type="InterPro" id="IPR001041">
    <property type="entry name" value="2Fe-2S_ferredoxin-type"/>
</dbReference>
<dbReference type="STRING" id="13616.ENSMODP00000015600"/>
<dbReference type="GO" id="GO:0140647">
    <property type="term" value="P:P450-containing electron transport chain"/>
    <property type="evidence" value="ECO:0007669"/>
    <property type="project" value="InterPro"/>
</dbReference>
<evidence type="ECO:0000313" key="6">
    <source>
        <dbReference type="Ensembl" id="ENSMODP00000015600.3"/>
    </source>
</evidence>
<dbReference type="InterPro" id="IPR012675">
    <property type="entry name" value="Beta-grasp_dom_sf"/>
</dbReference>
<dbReference type="GO" id="GO:0046872">
    <property type="term" value="F:metal ion binding"/>
    <property type="evidence" value="ECO:0007669"/>
    <property type="project" value="UniProtKB-KW"/>
</dbReference>
<dbReference type="Pfam" id="PF00111">
    <property type="entry name" value="Fer2"/>
    <property type="match status" value="1"/>
</dbReference>